<comment type="caution">
    <text evidence="1">The sequence shown here is derived from an EMBL/GenBank/DDBJ whole genome shotgun (WGS) entry which is preliminary data.</text>
</comment>
<evidence type="ECO:0000313" key="2">
    <source>
        <dbReference type="Proteomes" id="UP000005326"/>
    </source>
</evidence>
<proteinExistence type="predicted"/>
<name>B0MRD6_9FIRM</name>
<dbReference type="AlphaFoldDB" id="B0MRD6"/>
<accession>B0MRD6</accession>
<dbReference type="Proteomes" id="UP000005326">
    <property type="component" value="Unassembled WGS sequence"/>
</dbReference>
<keyword evidence="2" id="KW-1185">Reference proteome</keyword>
<dbReference type="EMBL" id="ABCA03000054">
    <property type="protein sequence ID" value="EDR99792.1"/>
    <property type="molecule type" value="Genomic_DNA"/>
</dbReference>
<evidence type="ECO:0000313" key="1">
    <source>
        <dbReference type="EMBL" id="EDR99792.1"/>
    </source>
</evidence>
<protein>
    <submittedName>
        <fullName evidence="1">Uncharacterized protein</fullName>
    </submittedName>
</protein>
<gene>
    <name evidence="1" type="ORF">EUBSIR_02408</name>
</gene>
<sequence length="51" mass="5717">MERELNFNNTALEKADKGFDEAGDGTGFLILSQICCPFFSSECLTIEKKRV</sequence>
<reference evidence="1" key="1">
    <citation type="submission" date="2007-10" db="EMBL/GenBank/DDBJ databases">
        <authorList>
            <person name="Fulton L."/>
            <person name="Clifton S."/>
            <person name="Fulton B."/>
            <person name="Xu J."/>
            <person name="Minx P."/>
            <person name="Pepin K.H."/>
            <person name="Johnson M."/>
            <person name="Thiruvilangam P."/>
            <person name="Bhonagiri V."/>
            <person name="Nash W.E."/>
            <person name="Mardis E.R."/>
            <person name="Wilson R.K."/>
        </authorList>
    </citation>
    <scope>NUCLEOTIDE SEQUENCE [LARGE SCALE GENOMIC DNA]</scope>
    <source>
        <strain evidence="1">DSM 15702</strain>
    </source>
</reference>
<reference evidence="1" key="2">
    <citation type="submission" date="2014-06" db="EMBL/GenBank/DDBJ databases">
        <title>Draft genome sequence of Eubacterium siraeum (DSM 15702).</title>
        <authorList>
            <person name="Sudarsanam P."/>
            <person name="Ley R."/>
            <person name="Guruge J."/>
            <person name="Turnbaugh P.J."/>
            <person name="Mahowald M."/>
            <person name="Liep D."/>
            <person name="Gordon J."/>
        </authorList>
    </citation>
    <scope>NUCLEOTIDE SEQUENCE</scope>
    <source>
        <strain evidence="1">DSM 15702</strain>
    </source>
</reference>
<organism evidence="1 2">
    <name type="scientific">[Eubacterium] siraeum DSM 15702</name>
    <dbReference type="NCBI Taxonomy" id="428128"/>
    <lineage>
        <taxon>Bacteria</taxon>
        <taxon>Bacillati</taxon>
        <taxon>Bacillota</taxon>
        <taxon>Clostridia</taxon>
        <taxon>Eubacteriales</taxon>
        <taxon>Oscillospiraceae</taxon>
        <taxon>Oscillospiraceae incertae sedis</taxon>
    </lineage>
</organism>